<proteinExistence type="predicted"/>
<dbReference type="Proteomes" id="UP001295740">
    <property type="component" value="Unassembled WGS sequence"/>
</dbReference>
<sequence>MTGRQQRSLLLRMPPQVLLNITSYLRVDQKACPRKSHGQPGPSVWQQCRLRYVALLRTCQYLNNTLFPDYAEWVFGKLDSMLSDESLDVFTDIATSRVAMYGREIEETMKDFLGRHLGCFTALEGLSLSSDLNSKALGFPATCDACGDDDGFIRRPAIYVDAIHFTTQEQAAKSADLVLSSIASAGIHLKSLALEGRQPLDIRPIMQQEDAVRMLADLDRLTLVGAPLDQQGLDELLPLAHNVNWLSSTTKPPALRQLDLEFVWLSLKSLLAIVQRLGSTLQVLYLKDIQLQDFEDKSENLWSHFFNALAKTPGLALRELSIRNVWQSTTRGHNPVSFDEDLDTEDDVFYEEFKLNIESKGDLEDVAKNALLVLGDF</sequence>
<dbReference type="EMBL" id="CAUWAG010000013">
    <property type="protein sequence ID" value="CAJ2510095.1"/>
    <property type="molecule type" value="Genomic_DNA"/>
</dbReference>
<protein>
    <submittedName>
        <fullName evidence="1">Uu.00g059950.m01.CDS01</fullName>
    </submittedName>
</protein>
<dbReference type="AlphaFoldDB" id="A0AAI8VS67"/>
<keyword evidence="2" id="KW-1185">Reference proteome</keyword>
<accession>A0AAI8VS67</accession>
<name>A0AAI8VS67_9PEZI</name>
<organism evidence="1 2">
    <name type="scientific">Anthostomella pinea</name>
    <dbReference type="NCBI Taxonomy" id="933095"/>
    <lineage>
        <taxon>Eukaryota</taxon>
        <taxon>Fungi</taxon>
        <taxon>Dikarya</taxon>
        <taxon>Ascomycota</taxon>
        <taxon>Pezizomycotina</taxon>
        <taxon>Sordariomycetes</taxon>
        <taxon>Xylariomycetidae</taxon>
        <taxon>Xylariales</taxon>
        <taxon>Xylariaceae</taxon>
        <taxon>Anthostomella</taxon>
    </lineage>
</organism>
<gene>
    <name evidence="1" type="ORF">KHLLAP_LOCUS10563</name>
</gene>
<dbReference type="SUPFAM" id="SSF52047">
    <property type="entry name" value="RNI-like"/>
    <property type="match status" value="1"/>
</dbReference>
<evidence type="ECO:0000313" key="1">
    <source>
        <dbReference type="EMBL" id="CAJ2510095.1"/>
    </source>
</evidence>
<evidence type="ECO:0000313" key="2">
    <source>
        <dbReference type="Proteomes" id="UP001295740"/>
    </source>
</evidence>
<comment type="caution">
    <text evidence="1">The sequence shown here is derived from an EMBL/GenBank/DDBJ whole genome shotgun (WGS) entry which is preliminary data.</text>
</comment>
<reference evidence="1" key="1">
    <citation type="submission" date="2023-10" db="EMBL/GenBank/DDBJ databases">
        <authorList>
            <person name="Hackl T."/>
        </authorList>
    </citation>
    <scope>NUCLEOTIDE SEQUENCE</scope>
</reference>